<gene>
    <name evidence="3" type="primary">LOC115890019</name>
</gene>
<evidence type="ECO:0000313" key="2">
    <source>
        <dbReference type="Proteomes" id="UP000504635"/>
    </source>
</evidence>
<feature type="coiled-coil region" evidence="1">
    <location>
        <begin position="53"/>
        <end position="80"/>
    </location>
</feature>
<evidence type="ECO:0000256" key="1">
    <source>
        <dbReference type="SAM" id="Coils"/>
    </source>
</evidence>
<dbReference type="RefSeq" id="XP_030765981.1">
    <property type="nucleotide sequence ID" value="XM_030910121.1"/>
</dbReference>
<protein>
    <submittedName>
        <fullName evidence="3">Myosin-1-like</fullName>
    </submittedName>
</protein>
<dbReference type="PANTHER" id="PTHR46518:SF1">
    <property type="entry name" value="OUTER DYNEIN ARM-DOCKING COMPLEX SUBUNIT 3"/>
    <property type="match status" value="1"/>
</dbReference>
<proteinExistence type="predicted"/>
<evidence type="ECO:0000313" key="3">
    <source>
        <dbReference type="RefSeq" id="XP_030765981.1"/>
    </source>
</evidence>
<dbReference type="InterPro" id="IPR033192">
    <property type="entry name" value="ODAD3"/>
</dbReference>
<dbReference type="Proteomes" id="UP000504635">
    <property type="component" value="Unplaced"/>
</dbReference>
<dbReference type="GO" id="GO:0036158">
    <property type="term" value="P:outer dynein arm assembly"/>
    <property type="evidence" value="ECO:0007669"/>
    <property type="project" value="InterPro"/>
</dbReference>
<dbReference type="GO" id="GO:0003341">
    <property type="term" value="P:cilium movement"/>
    <property type="evidence" value="ECO:0007669"/>
    <property type="project" value="InterPro"/>
</dbReference>
<dbReference type="OrthoDB" id="7447178at2759"/>
<dbReference type="GeneID" id="115890019"/>
<dbReference type="PANTHER" id="PTHR46518">
    <property type="entry name" value="COILED-COIL DOMAIN-CONTAINING PROTEIN 151"/>
    <property type="match status" value="1"/>
</dbReference>
<dbReference type="AlphaFoldDB" id="A0A6J2YRU6"/>
<feature type="coiled-coil region" evidence="1">
    <location>
        <begin position="332"/>
        <end position="387"/>
    </location>
</feature>
<name>A0A6J2YRU6_SITOR</name>
<dbReference type="InParanoid" id="A0A6J2YRU6"/>
<keyword evidence="1" id="KW-0175">Coiled coil</keyword>
<dbReference type="GO" id="GO:0097542">
    <property type="term" value="C:ciliary tip"/>
    <property type="evidence" value="ECO:0007669"/>
    <property type="project" value="TreeGrafter"/>
</dbReference>
<dbReference type="GO" id="GO:0036064">
    <property type="term" value="C:ciliary basal body"/>
    <property type="evidence" value="ECO:0007669"/>
    <property type="project" value="TreeGrafter"/>
</dbReference>
<keyword evidence="2" id="KW-1185">Reference proteome</keyword>
<organism evidence="2 3">
    <name type="scientific">Sitophilus oryzae</name>
    <name type="common">Rice weevil</name>
    <name type="synonym">Curculio oryzae</name>
    <dbReference type="NCBI Taxonomy" id="7048"/>
    <lineage>
        <taxon>Eukaryota</taxon>
        <taxon>Metazoa</taxon>
        <taxon>Ecdysozoa</taxon>
        <taxon>Arthropoda</taxon>
        <taxon>Hexapoda</taxon>
        <taxon>Insecta</taxon>
        <taxon>Pterygota</taxon>
        <taxon>Neoptera</taxon>
        <taxon>Endopterygota</taxon>
        <taxon>Coleoptera</taxon>
        <taxon>Polyphaga</taxon>
        <taxon>Cucujiformia</taxon>
        <taxon>Curculionidae</taxon>
        <taxon>Dryophthorinae</taxon>
        <taxon>Sitophilus</taxon>
    </lineage>
</organism>
<sequence>MNATNMLSANKVKLHGMTSKKWTTKDKITQYKGLIKLYTRDRKIIEMDTGVAEKKQIRELKKLQKEIEQNKHDLDSAIRGDKQKLRNTLAEHREMQLAYQYSQPEKVIEMVEQVNFNKRKSKDLLLHKKQLKTKELIDLKLHYAEVEDILKFEGLSWQCMFPSEKQAQIITGKVQDAILKKEAAIVIRHSYKEMIAIMKKDALYFDAILEAIRNDGINQGNCMINATKLGQLATEYLDDRRQEFKVLEKIVKRDLASRRIDLENVSKRVLSFGSNIKNLLRRDSDLNLGKVQLKPSESFTGLQLDLKDVEMTLTYLKNAIFVPSLEAIYPCLQEQLRQKERLTEMVAKCEASNTELMTKSNHAASIKSELENTMVETTNQYKESKTNFLKEIGEQEEQIESITKLTENRHSVLAKIRVALKHLQLLANLLSVEESKDRSHRMRRQIAIAELVEKPAEDEIDVTKIIPDLVKKFTKLAQQAKDFLEHAEREEGYKSFERMMYESTKTMSMDYVISEESLIDSVFTDHNILTRADIKKQSEEIVQANQVSDDFVPDKKKKKRFS</sequence>
<accession>A0A6J2YRU6</accession>
<dbReference type="GO" id="GO:0035253">
    <property type="term" value="C:ciliary rootlet"/>
    <property type="evidence" value="ECO:0007669"/>
    <property type="project" value="TreeGrafter"/>
</dbReference>
<reference evidence="3" key="1">
    <citation type="submission" date="2025-08" db="UniProtKB">
        <authorList>
            <consortium name="RefSeq"/>
        </authorList>
    </citation>
    <scope>IDENTIFICATION</scope>
    <source>
        <tissue evidence="3">Gonads</tissue>
    </source>
</reference>
<dbReference type="KEGG" id="soy:115890019"/>